<organism evidence="2 3">
    <name type="scientific">Natrinema zhouii</name>
    <dbReference type="NCBI Taxonomy" id="1710539"/>
    <lineage>
        <taxon>Archaea</taxon>
        <taxon>Methanobacteriati</taxon>
        <taxon>Methanobacteriota</taxon>
        <taxon>Stenosarchaea group</taxon>
        <taxon>Halobacteria</taxon>
        <taxon>Halobacteriales</taxon>
        <taxon>Natrialbaceae</taxon>
        <taxon>Natrinema</taxon>
    </lineage>
</organism>
<dbReference type="EMBL" id="CP059154">
    <property type="protein sequence ID" value="QLK27493.1"/>
    <property type="molecule type" value="Genomic_DNA"/>
</dbReference>
<evidence type="ECO:0000313" key="2">
    <source>
        <dbReference type="EMBL" id="QLK27493.1"/>
    </source>
</evidence>
<dbReference type="Proteomes" id="UP000510869">
    <property type="component" value="Chromosome"/>
</dbReference>
<sequence length="80" mass="8726">MSMAATNTAATDLRGHAVTLERVESVPADAPVRHVDQLEGETLTAFYEAVTDDRSVPAAEVDLEAGEIIVFTDYYRVERA</sequence>
<dbReference type="RefSeq" id="WP_180842654.1">
    <property type="nucleotide sequence ID" value="NZ_CP059154.1"/>
</dbReference>
<dbReference type="Pfam" id="PF25934">
    <property type="entry name" value="DUF7979"/>
    <property type="match status" value="1"/>
</dbReference>
<evidence type="ECO:0000259" key="1">
    <source>
        <dbReference type="Pfam" id="PF25934"/>
    </source>
</evidence>
<proteinExistence type="predicted"/>
<feature type="domain" description="DUF7979" evidence="1">
    <location>
        <begin position="17"/>
        <end position="78"/>
    </location>
</feature>
<dbReference type="KEGG" id="nay:HYG81_07805"/>
<reference evidence="2 3" key="1">
    <citation type="submission" date="2020-07" db="EMBL/GenBank/DDBJ databases">
        <title>Natrinema (YPL30) sp. nov. and Haloterrigena xxxxxx (YPL8) sp. nov., isolated from a salt mine.</title>
        <authorList>
            <person name="Cui H."/>
        </authorList>
    </citation>
    <scope>NUCLEOTIDE SEQUENCE [LARGE SCALE GENOMIC DNA]</scope>
    <source>
        <strain evidence="2 3">YPL13</strain>
    </source>
</reference>
<dbReference type="OrthoDB" id="296997at2157"/>
<protein>
    <recommendedName>
        <fullName evidence="1">DUF7979 domain-containing protein</fullName>
    </recommendedName>
</protein>
<dbReference type="GeneID" id="56143100"/>
<dbReference type="InterPro" id="IPR058285">
    <property type="entry name" value="DUF7979"/>
</dbReference>
<gene>
    <name evidence="2" type="ORF">HYG81_07805</name>
</gene>
<dbReference type="AlphaFoldDB" id="A0A7D6CTC9"/>
<evidence type="ECO:0000313" key="3">
    <source>
        <dbReference type="Proteomes" id="UP000510869"/>
    </source>
</evidence>
<accession>A0A7D6CTC9</accession>
<keyword evidence="3" id="KW-1185">Reference proteome</keyword>
<name>A0A7D6CTC9_9EURY</name>